<dbReference type="PROSITE" id="PS51839">
    <property type="entry name" value="4FE4S_HC3"/>
    <property type="match status" value="1"/>
</dbReference>
<evidence type="ECO:0000256" key="8">
    <source>
        <dbReference type="ARBA" id="ARBA00023027"/>
    </source>
</evidence>
<dbReference type="PROSITE" id="PS51669">
    <property type="entry name" value="4FE4S_MOW_BIS_MGD"/>
    <property type="match status" value="1"/>
</dbReference>
<dbReference type="Pfam" id="PF10588">
    <property type="entry name" value="NADH-G_4Fe-4S_3"/>
    <property type="match status" value="1"/>
</dbReference>
<protein>
    <submittedName>
        <fullName evidence="12">NADH dehydrogenase subunit 11</fullName>
        <ecNumber evidence="12">1.6.5.3</ecNumber>
    </submittedName>
</protein>
<dbReference type="InterPro" id="IPR006963">
    <property type="entry name" value="Mopterin_OxRdtase_4Fe-4S_dom"/>
</dbReference>
<evidence type="ECO:0000256" key="9">
    <source>
        <dbReference type="ARBA" id="ARBA00034078"/>
    </source>
</evidence>
<dbReference type="PANTHER" id="PTHR43105:SF13">
    <property type="entry name" value="NADH-UBIQUINONE OXIDOREDUCTASE 75 KDA SUBUNIT, MITOCHONDRIAL"/>
    <property type="match status" value="1"/>
</dbReference>
<dbReference type="Gene3D" id="3.30.70.20">
    <property type="match status" value="1"/>
</dbReference>
<dbReference type="FunFam" id="3.10.20.740:FF:000001">
    <property type="entry name" value="NADH-quinone oxidoreductase subunit G"/>
    <property type="match status" value="1"/>
</dbReference>
<sequence>MKLIDVFINDNPFKVSATASILESCNALGFEISRFCFHEKLFVAGNCRMCLVEIKNQPKLAASCAVFFNQGMSVYTNSPVVKRAKENVLEFLLINHPLDCPICDQGGECDLQDQSFFYGSDKSRFFEYKRAVANKNCGPLVKTIMNRCIQCTRCVRFANDVVGFSSLGTVGRGNQLEISFYIKKLFFSELSGNIIDICPVGALTAKPTAFLIRPWELKSVRSVDVFDGFGSNIRIDSRNLEILRILPFKNDFVNEEWISDKIRFGFDTLKRQRLNKPLLKLENNFFQVAWGEIFNTLVEKILICKKNNLDLNFCVGPFCDLKTVFFIKNLLKISNKFNSLLAFENYGLCELDFQHYYCFNNKFQILDNPSLTSCFLIGVDPKREVPILNLKLRKRYLKGNFFVANFGTRLNLTFPVFHLGLSCFNFFNLVSGNNSFCKILKRSKKKISIVGNSFFNVYSEKNHRFFISTFLKNSGLVNSEFFGLNILSNRAADGSLYALGLKTKNVNKISKPSILFIIGDTFFHKNNSKTFVCYQGIQGNELVSKADLILPSNAFTEKNALFVNLEGRFQNSQKSISSPKNTKSDFDIIFNVLGVFDADFDKKFKSNFLLKQNKIPFNKSETKPFFSHIVDGGYMAQTKIDNKTIVSIYNNNYYQTNMILKNSVTMAKSSKMLLLKSPFI</sequence>
<dbReference type="InterPro" id="IPR001041">
    <property type="entry name" value="2Fe-2S_ferredoxin-type"/>
</dbReference>
<keyword evidence="7" id="KW-0411">Iron-sulfur</keyword>
<accession>Q9G8T0</accession>
<dbReference type="Gene3D" id="3.10.20.740">
    <property type="match status" value="1"/>
</dbReference>
<dbReference type="FunFam" id="3.30.70.20:FF:000002">
    <property type="entry name" value="NADH-ubiquinone oxidoreductase 75 kDa subunit"/>
    <property type="match status" value="1"/>
</dbReference>
<dbReference type="SUPFAM" id="SSF54862">
    <property type="entry name" value="4Fe-4S ferredoxins"/>
    <property type="match status" value="1"/>
</dbReference>
<dbReference type="SUPFAM" id="SSF54292">
    <property type="entry name" value="2Fe-2S ferredoxin-like"/>
    <property type="match status" value="1"/>
</dbReference>
<evidence type="ECO:0000256" key="3">
    <source>
        <dbReference type="ARBA" id="ARBA00022485"/>
    </source>
</evidence>
<organism evidence="12">
    <name type="scientific">Rhodomonas salina</name>
    <name type="common">Pyrenomonas salina</name>
    <dbReference type="NCBI Taxonomy" id="3034"/>
    <lineage>
        <taxon>Eukaryota</taxon>
        <taxon>Cryptophyceae</taxon>
        <taxon>Pyrenomonadales</taxon>
        <taxon>Pyrenomonadaceae</taxon>
        <taxon>Rhodomonas</taxon>
    </lineage>
</organism>
<keyword evidence="4" id="KW-0479">Metal-binding</keyword>
<evidence type="ECO:0000256" key="1">
    <source>
        <dbReference type="ARBA" id="ARBA00001966"/>
    </source>
</evidence>
<keyword evidence="5" id="KW-1278">Translocase</keyword>
<dbReference type="PANTHER" id="PTHR43105">
    <property type="entry name" value="RESPIRATORY NITRATE REDUCTASE"/>
    <property type="match status" value="1"/>
</dbReference>
<reference evidence="12" key="1">
    <citation type="submission" date="2000-07" db="EMBL/GenBank/DDBJ databases">
        <title>Algae with secondary chloroplasts have mitochondria that originate from the host.</title>
        <authorList>
            <person name="Burger G."/>
            <person name="Lang B.F."/>
            <person name="Maier U.G."/>
            <person name="McFadden G.I."/>
            <person name="Gray W.M.M.W."/>
        </authorList>
    </citation>
    <scope>NUCLEOTIDE SEQUENCE</scope>
</reference>
<dbReference type="GO" id="GO:0051539">
    <property type="term" value="F:4 iron, 4 sulfur cluster binding"/>
    <property type="evidence" value="ECO:0007669"/>
    <property type="project" value="UniProtKB-KW"/>
</dbReference>
<geneLocation type="mitochondrion" evidence="12"/>
<name>Q9G8T0_RHDSA</name>
<dbReference type="InterPro" id="IPR054351">
    <property type="entry name" value="NADH_UbQ_OxRdtase_ferredoxin"/>
</dbReference>
<keyword evidence="6" id="KW-0408">Iron</keyword>
<dbReference type="GO" id="GO:0016651">
    <property type="term" value="F:oxidoreductase activity, acting on NAD(P)H"/>
    <property type="evidence" value="ECO:0007669"/>
    <property type="project" value="InterPro"/>
</dbReference>
<gene>
    <name evidence="12" type="primary">nad11</name>
</gene>
<dbReference type="Pfam" id="PF13510">
    <property type="entry name" value="Fer2_4"/>
    <property type="match status" value="1"/>
</dbReference>
<comment type="cofactor">
    <cofactor evidence="1">
        <name>[4Fe-4S] cluster</name>
        <dbReference type="ChEBI" id="CHEBI:49883"/>
    </cofactor>
</comment>
<dbReference type="NCBIfam" id="TIGR01973">
    <property type="entry name" value="NuoG"/>
    <property type="match status" value="1"/>
</dbReference>
<evidence type="ECO:0000256" key="7">
    <source>
        <dbReference type="ARBA" id="ARBA00023014"/>
    </source>
</evidence>
<keyword evidence="12" id="KW-0496">Mitochondrion</keyword>
<dbReference type="SMART" id="SM00929">
    <property type="entry name" value="NADH-G_4Fe-4S_3"/>
    <property type="match status" value="1"/>
</dbReference>
<keyword evidence="3" id="KW-0004">4Fe-4S</keyword>
<dbReference type="InterPro" id="IPR006656">
    <property type="entry name" value="Mopterin_OxRdtase"/>
</dbReference>
<keyword evidence="8" id="KW-0520">NAD</keyword>
<evidence type="ECO:0000259" key="10">
    <source>
        <dbReference type="PROSITE" id="PS51669"/>
    </source>
</evidence>
<evidence type="ECO:0000256" key="4">
    <source>
        <dbReference type="ARBA" id="ARBA00022723"/>
    </source>
</evidence>
<evidence type="ECO:0000256" key="6">
    <source>
        <dbReference type="ARBA" id="ARBA00023004"/>
    </source>
</evidence>
<dbReference type="CDD" id="cd02774">
    <property type="entry name" value="MopB_Res-Cmplx1_Nad11-M"/>
    <property type="match status" value="1"/>
</dbReference>
<dbReference type="InterPro" id="IPR050123">
    <property type="entry name" value="Prok_molybdopt-oxidoreductase"/>
</dbReference>
<dbReference type="RefSeq" id="NP_066496.1">
    <property type="nucleotide sequence ID" value="NC_002572.1"/>
</dbReference>
<dbReference type="GO" id="GO:0046872">
    <property type="term" value="F:metal ion binding"/>
    <property type="evidence" value="ECO:0007669"/>
    <property type="project" value="UniProtKB-KW"/>
</dbReference>
<comment type="cofactor">
    <cofactor evidence="9">
        <name>[2Fe-2S] cluster</name>
        <dbReference type="ChEBI" id="CHEBI:190135"/>
    </cofactor>
</comment>
<dbReference type="EC" id="1.6.5.3" evidence="12"/>
<dbReference type="GO" id="GO:0016020">
    <property type="term" value="C:membrane"/>
    <property type="evidence" value="ECO:0007669"/>
    <property type="project" value="InterPro"/>
</dbReference>
<dbReference type="GeneID" id="801197"/>
<dbReference type="Gene3D" id="3.40.50.740">
    <property type="match status" value="1"/>
</dbReference>
<dbReference type="InterPro" id="IPR000283">
    <property type="entry name" value="NADH_UbQ_OxRdtase_75kDa_su_CS"/>
</dbReference>
<dbReference type="SUPFAM" id="SSF53706">
    <property type="entry name" value="Formate dehydrogenase/DMSO reductase, domains 1-3"/>
    <property type="match status" value="1"/>
</dbReference>
<dbReference type="AlphaFoldDB" id="Q9G8T0"/>
<dbReference type="EMBL" id="AF288090">
    <property type="protein sequence ID" value="AAG17767.1"/>
    <property type="molecule type" value="Genomic_DNA"/>
</dbReference>
<dbReference type="GO" id="GO:0042773">
    <property type="term" value="P:ATP synthesis coupled electron transport"/>
    <property type="evidence" value="ECO:0007669"/>
    <property type="project" value="InterPro"/>
</dbReference>
<dbReference type="GO" id="GO:0008137">
    <property type="term" value="F:NADH dehydrogenase (ubiquinone) activity"/>
    <property type="evidence" value="ECO:0007669"/>
    <property type="project" value="InterPro"/>
</dbReference>
<proteinExistence type="inferred from homology"/>
<dbReference type="CDD" id="cd00207">
    <property type="entry name" value="fer2"/>
    <property type="match status" value="1"/>
</dbReference>
<dbReference type="InterPro" id="IPR010228">
    <property type="entry name" value="NADH_UbQ_OxRdtase_Gsu"/>
</dbReference>
<dbReference type="InterPro" id="IPR019574">
    <property type="entry name" value="NADH_UbQ_OxRdtase_Gsu_4Fe4S-bd"/>
</dbReference>
<dbReference type="PROSITE" id="PS00642">
    <property type="entry name" value="COMPLEX1_75K_2"/>
    <property type="match status" value="1"/>
</dbReference>
<evidence type="ECO:0000256" key="2">
    <source>
        <dbReference type="ARBA" id="ARBA00005404"/>
    </source>
</evidence>
<dbReference type="Pfam" id="PF22117">
    <property type="entry name" value="Fer4_Nqo3"/>
    <property type="match status" value="1"/>
</dbReference>
<evidence type="ECO:0000259" key="11">
    <source>
        <dbReference type="PROSITE" id="PS51839"/>
    </source>
</evidence>
<dbReference type="PROSITE" id="PS00643">
    <property type="entry name" value="COMPLEX1_75K_3"/>
    <property type="match status" value="1"/>
</dbReference>
<dbReference type="Gene3D" id="3.30.200.210">
    <property type="match status" value="1"/>
</dbReference>
<feature type="domain" description="4Fe-4S His(Cys)3-ligated-type" evidence="11">
    <location>
        <begin position="80"/>
        <end position="119"/>
    </location>
</feature>
<keyword evidence="12" id="KW-0560">Oxidoreductase</keyword>
<dbReference type="InterPro" id="IPR036010">
    <property type="entry name" value="2Fe-2S_ferredoxin-like_sf"/>
</dbReference>
<evidence type="ECO:0000313" key="12">
    <source>
        <dbReference type="EMBL" id="AAG17767.1"/>
    </source>
</evidence>
<feature type="domain" description="4Fe-4S Mo/W bis-MGD-type" evidence="10">
    <location>
        <begin position="217"/>
        <end position="273"/>
    </location>
</feature>
<dbReference type="Pfam" id="PF00384">
    <property type="entry name" value="Molybdopterin"/>
    <property type="match status" value="1"/>
</dbReference>
<evidence type="ECO:0000256" key="5">
    <source>
        <dbReference type="ARBA" id="ARBA00022967"/>
    </source>
</evidence>
<dbReference type="Pfam" id="PF22151">
    <property type="entry name" value="Fer4_NDSU1"/>
    <property type="match status" value="1"/>
</dbReference>
<comment type="similarity">
    <text evidence="2">Belongs to the complex I 75 kDa subunit family.</text>
</comment>